<dbReference type="PROSITE" id="PS50181">
    <property type="entry name" value="FBOX"/>
    <property type="match status" value="1"/>
</dbReference>
<dbReference type="InterPro" id="IPR001810">
    <property type="entry name" value="F-box_dom"/>
</dbReference>
<organism evidence="3 4">
    <name type="scientific">Fusarium anthophilum</name>
    <dbReference type="NCBI Taxonomy" id="48485"/>
    <lineage>
        <taxon>Eukaryota</taxon>
        <taxon>Fungi</taxon>
        <taxon>Dikarya</taxon>
        <taxon>Ascomycota</taxon>
        <taxon>Pezizomycotina</taxon>
        <taxon>Sordariomycetes</taxon>
        <taxon>Hypocreomycetidae</taxon>
        <taxon>Hypocreales</taxon>
        <taxon>Nectriaceae</taxon>
        <taxon>Fusarium</taxon>
        <taxon>Fusarium fujikuroi species complex</taxon>
    </lineage>
</organism>
<name>A0A8H5DZE2_9HYPO</name>
<evidence type="ECO:0000259" key="2">
    <source>
        <dbReference type="PROSITE" id="PS50181"/>
    </source>
</evidence>
<feature type="domain" description="F-box" evidence="2">
    <location>
        <begin position="3"/>
        <end position="52"/>
    </location>
</feature>
<dbReference type="AlphaFoldDB" id="A0A8H5DZE2"/>
<protein>
    <recommendedName>
        <fullName evidence="2">F-box domain-containing protein</fullName>
    </recommendedName>
</protein>
<proteinExistence type="predicted"/>
<evidence type="ECO:0000313" key="4">
    <source>
        <dbReference type="Proteomes" id="UP000573603"/>
    </source>
</evidence>
<gene>
    <name evidence="3" type="ORF">FANTH_9060</name>
</gene>
<dbReference type="EMBL" id="JABEVY010000229">
    <property type="protein sequence ID" value="KAF5241549.1"/>
    <property type="molecule type" value="Genomic_DNA"/>
</dbReference>
<evidence type="ECO:0000256" key="1">
    <source>
        <dbReference type="SAM" id="MobiDB-lite"/>
    </source>
</evidence>
<comment type="caution">
    <text evidence="3">The sequence shown here is derived from an EMBL/GenBank/DDBJ whole genome shotgun (WGS) entry which is preliminary data.</text>
</comment>
<sequence length="1044" mass="118260">MAPVSLLDCPDEVIDDIVQRLPGSAVKAARETCKRLNRIASPYLFPILYRSGHQLDLDVFRMVSKNPLLIGGVRELVIDDTTVPPSVRDWAMYQKVVTFPEDASDRRDHLQLDEGKTLNPDFMYQEPSKVKPSEEAWKLFGSTAQGHHENRLAHADFDALKRALPRLKNLRSLVLTNRMADDSFSEGAQSSVSASPVVKLWRRFETEVYLPLVPRCDWHPTTQGLQDRTPVNTMDWLDDRLVFDITKNGVSDMTAVESTYDLFVEQQGDSEHEDGSELFVLAREARAISLALLVLEDPKLQSQLTEFRIDATYDIRSSGHQPGLAITLFDQQSPFAARLGSGFSAATNITKLNLTLSNLPYSTVGDAIVEEGRVRRIFESMNQLEELYLEPHGMAIFSILPVNMAFLRLRSVQFSCGHLHPKRFLDFVRRHGSTLKTLIIEHCSLRPAIAGCGSNDTLEGLGKIWNYDDGEWIRWLNAQEEELNEMLLSGAFGPDPLPDEIHVAVAGLLPGNAIKSLRATCTKLNAIASPYLFPVLYLSCHQLDLDVFRLVTSNPLLISGVKELVIDDTTLSPRLADWEVYRTMASYSHMWPERKNAYHWPQKFEEAGRIWSDEPDKEFHNLFTSVLQGHHENRQSHADLIALRQALPLFKSLRSLVISNRTADDCSEIYSGAQSEESSSPVVKMWRRLGAAKQERPPFPPRCDWIAPWHEPGSRAEVMQLDFFNDELEKYIKEYGVPPTADEQERRDLADTQSTTRDLASHNWFAEEYFCRVVGREARAVIIALEVLGDPSIRLTEFRVDASLEVGDTSLYQPGLPILLFDSHESPFPPKLICFFSSNCMTKFHLVLSDYRDAFDGAFIGGKSMDQGNIARLLASMPQLEDLLLEPHGMKVFSAVPDDVTFRQLQRVEFSCGEIDPQKLVGFIRRHASTLKFLTVQYCCIDPDKFEDIWEDVMRDIRRMQDAKALDLYDGQVTGAYVDAPSEGCGKNRTLDLGGPEMVRHWEFMFFSFWRRYHEYPWDFPSDEEGGGASDVGSEDSENEASGL</sequence>
<dbReference type="SUPFAM" id="SSF52047">
    <property type="entry name" value="RNI-like"/>
    <property type="match status" value="1"/>
</dbReference>
<feature type="region of interest" description="Disordered" evidence="1">
    <location>
        <begin position="1024"/>
        <end position="1044"/>
    </location>
</feature>
<accession>A0A8H5DZE2</accession>
<dbReference type="CDD" id="cd09917">
    <property type="entry name" value="F-box_SF"/>
    <property type="match status" value="1"/>
</dbReference>
<evidence type="ECO:0000313" key="3">
    <source>
        <dbReference type="EMBL" id="KAF5241549.1"/>
    </source>
</evidence>
<dbReference type="Proteomes" id="UP000573603">
    <property type="component" value="Unassembled WGS sequence"/>
</dbReference>
<feature type="compositionally biased region" description="Acidic residues" evidence="1">
    <location>
        <begin position="1033"/>
        <end position="1044"/>
    </location>
</feature>
<keyword evidence="4" id="KW-1185">Reference proteome</keyword>
<reference evidence="3 4" key="1">
    <citation type="journal article" date="2020" name="BMC Genomics">
        <title>Correction to: Identification and distribution of gene clusters required for synthesis of sphingolipid metabolism inhibitors in diverse species of the filamentous fungus Fusarium.</title>
        <authorList>
            <person name="Kim H.S."/>
            <person name="Lohmar J.M."/>
            <person name="Busman M."/>
            <person name="Brown D.W."/>
            <person name="Naumann T.A."/>
            <person name="Divon H.H."/>
            <person name="Lysoe E."/>
            <person name="Uhlig S."/>
            <person name="Proctor R.H."/>
        </authorList>
    </citation>
    <scope>NUCLEOTIDE SEQUENCE [LARGE SCALE GENOMIC DNA]</scope>
    <source>
        <strain evidence="3 4">NRRL 25214</strain>
    </source>
</reference>